<protein>
    <submittedName>
        <fullName evidence="1">Uncharacterized protein</fullName>
    </submittedName>
</protein>
<accession>A0ABR2T0H0</accession>
<comment type="caution">
    <text evidence="1">The sequence shown here is derived from an EMBL/GenBank/DDBJ whole genome shotgun (WGS) entry which is preliminary data.</text>
</comment>
<keyword evidence="2" id="KW-1185">Reference proteome</keyword>
<organism evidence="1 2">
    <name type="scientific">Hibiscus sabdariffa</name>
    <name type="common">roselle</name>
    <dbReference type="NCBI Taxonomy" id="183260"/>
    <lineage>
        <taxon>Eukaryota</taxon>
        <taxon>Viridiplantae</taxon>
        <taxon>Streptophyta</taxon>
        <taxon>Embryophyta</taxon>
        <taxon>Tracheophyta</taxon>
        <taxon>Spermatophyta</taxon>
        <taxon>Magnoliopsida</taxon>
        <taxon>eudicotyledons</taxon>
        <taxon>Gunneridae</taxon>
        <taxon>Pentapetalae</taxon>
        <taxon>rosids</taxon>
        <taxon>malvids</taxon>
        <taxon>Malvales</taxon>
        <taxon>Malvaceae</taxon>
        <taxon>Malvoideae</taxon>
        <taxon>Hibiscus</taxon>
    </lineage>
</organism>
<evidence type="ECO:0000313" key="2">
    <source>
        <dbReference type="Proteomes" id="UP001396334"/>
    </source>
</evidence>
<evidence type="ECO:0000313" key="1">
    <source>
        <dbReference type="EMBL" id="KAK9030739.1"/>
    </source>
</evidence>
<name>A0ABR2T0H0_9ROSI</name>
<reference evidence="1 2" key="1">
    <citation type="journal article" date="2024" name="G3 (Bethesda)">
        <title>Genome assembly of Hibiscus sabdariffa L. provides insights into metabolisms of medicinal natural products.</title>
        <authorList>
            <person name="Kim T."/>
        </authorList>
    </citation>
    <scope>NUCLEOTIDE SEQUENCE [LARGE SCALE GENOMIC DNA]</scope>
    <source>
        <strain evidence="1">TK-2024</strain>
        <tissue evidence="1">Old leaves</tissue>
    </source>
</reference>
<dbReference type="Proteomes" id="UP001396334">
    <property type="component" value="Unassembled WGS sequence"/>
</dbReference>
<gene>
    <name evidence="1" type="ORF">V6N11_032152</name>
</gene>
<sequence>MPLRSPTNEGPSKLFRQVLKPIHSILEDQIHAHNQEDIQLFASGNVKPSWTQVVRGNSNERNIEKSLMVEGDFLGQHHKTVVGELDYVGVHEYIAGKIDNHG</sequence>
<dbReference type="EMBL" id="JBBPBN010000010">
    <property type="protein sequence ID" value="KAK9030739.1"/>
    <property type="molecule type" value="Genomic_DNA"/>
</dbReference>
<proteinExistence type="predicted"/>